<dbReference type="Gene3D" id="3.40.50.740">
    <property type="match status" value="1"/>
</dbReference>
<feature type="domain" description="Molybdopterin dinucleotide-binding" evidence="8">
    <location>
        <begin position="628"/>
        <end position="749"/>
    </location>
</feature>
<name>A0A2V1K137_9BURK</name>
<dbReference type="InterPro" id="IPR006656">
    <property type="entry name" value="Mopterin_OxRdtase"/>
</dbReference>
<dbReference type="AlphaFoldDB" id="A0A2V1K137"/>
<dbReference type="SUPFAM" id="SSF53706">
    <property type="entry name" value="Formate dehydrogenase/DMSO reductase, domains 1-3"/>
    <property type="match status" value="1"/>
</dbReference>
<dbReference type="EMBL" id="QETA01000001">
    <property type="protein sequence ID" value="PWF24984.1"/>
    <property type="molecule type" value="Genomic_DNA"/>
</dbReference>
<dbReference type="Pfam" id="PF01568">
    <property type="entry name" value="Molydop_binding"/>
    <property type="match status" value="1"/>
</dbReference>
<dbReference type="Proteomes" id="UP000245212">
    <property type="component" value="Unassembled WGS sequence"/>
</dbReference>
<evidence type="ECO:0000259" key="9">
    <source>
        <dbReference type="Pfam" id="PF18364"/>
    </source>
</evidence>
<evidence type="ECO:0000256" key="2">
    <source>
        <dbReference type="ARBA" id="ARBA00010312"/>
    </source>
</evidence>
<dbReference type="Pfam" id="PF18364">
    <property type="entry name" value="Molybdopterin_N"/>
    <property type="match status" value="1"/>
</dbReference>
<dbReference type="GO" id="GO:0009055">
    <property type="term" value="F:electron transfer activity"/>
    <property type="evidence" value="ECO:0007669"/>
    <property type="project" value="TreeGrafter"/>
</dbReference>
<dbReference type="InterPro" id="IPR006655">
    <property type="entry name" value="Mopterin_OxRdtase_prok_CS"/>
</dbReference>
<comment type="cofactor">
    <cofactor evidence="1">
        <name>Mo-bis(molybdopterin guanine dinucleotide)</name>
        <dbReference type="ChEBI" id="CHEBI:60539"/>
    </cofactor>
</comment>
<evidence type="ECO:0000256" key="1">
    <source>
        <dbReference type="ARBA" id="ARBA00001942"/>
    </source>
</evidence>
<sequence length="776" mass="85081">MHSPDLPTPDILRSASHWGAFRVQVQNQRLVGVQPFEHDPHPGQMIHVWPQMQHSPLRIPRPLVRRGWLAGDGGAARGRDDFIPVEWDVALDHVASELDRVRTVHGNSAIFGGSYGWSSAGRLHHARTLLHRFLNTLGGFTGQVTNYSYGAVMAFLPRILGSAEAVAGPVTTWHSIGEHCDLLLAFGGLASKNWEIHSGGGGQHRLQDWLALLRKRPVSVLNISPQRDDVAASVGARWLPLRPNTDTALILALSYCLVRDGLEDKAFLARHCTDFGPLRSYLLGEADGQAKSPTWAAEITGIDANEIEALARQLVGKRVLLTAAWSLQRARHGEQSYWALVALASILGQVGLPGGGFAFGYGSMGAMGNPLYDSPIRGLPVGVNPVGISIPVARVADLLLQPGQEADFNGQRLIYPDTRLVYWAGGNPFHHHQDLNRLRLAFRRPETVVVHDNFWTATARHADIVLPVTTTLERNDIGGSSRDPFLLAMHQALPPEGQARDDYDIFASLAERLGLREAFTGGRSANAWLPELWAGMRQALAERGLDAPDFETFWRKGYYELPEAGRDFFLFERFRADPDKYPLKTPSGRIELFCEAVARFGYEGQTGHPLWLDPEEWLGAPLARTYPLHLLTPQPETRLHGQMDGSELSRDGKRDGREVLRLHPADAASRGLNEGDIVRVFNPRGACLASLALSDGVARGVAVLPTGATFDPDDTRQADGMLEKHGNPNVLTRDVGTSELGQGCAAHSCLVEVERFCGPVPAVTAFDPPWLMSKIA</sequence>
<dbReference type="InterPro" id="IPR006657">
    <property type="entry name" value="MoPterin_dinucl-bd_dom"/>
</dbReference>
<comment type="similarity">
    <text evidence="2">Belongs to the prokaryotic molybdopterin-containing oxidoreductase family.</text>
</comment>
<gene>
    <name evidence="10" type="ORF">DD235_02070</name>
</gene>
<dbReference type="GO" id="GO:0009061">
    <property type="term" value="P:anaerobic respiration"/>
    <property type="evidence" value="ECO:0007669"/>
    <property type="project" value="TreeGrafter"/>
</dbReference>
<dbReference type="Gene3D" id="3.40.228.10">
    <property type="entry name" value="Dimethylsulfoxide Reductase, domain 2"/>
    <property type="match status" value="1"/>
</dbReference>
<keyword evidence="4" id="KW-0479">Metal-binding</keyword>
<feature type="domain" description="Molybdopterin oxidoreductase" evidence="7">
    <location>
        <begin position="58"/>
        <end position="512"/>
    </location>
</feature>
<dbReference type="Gene3D" id="3.90.55.10">
    <property type="entry name" value="Dimethylsulfoxide Reductase, domain 3"/>
    <property type="match status" value="1"/>
</dbReference>
<evidence type="ECO:0000256" key="6">
    <source>
        <dbReference type="ARBA" id="ARBA00023002"/>
    </source>
</evidence>
<evidence type="ECO:0000256" key="3">
    <source>
        <dbReference type="ARBA" id="ARBA00022505"/>
    </source>
</evidence>
<dbReference type="InterPro" id="IPR009010">
    <property type="entry name" value="Asp_de-COase-like_dom_sf"/>
</dbReference>
<dbReference type="SUPFAM" id="SSF50692">
    <property type="entry name" value="ADC-like"/>
    <property type="match status" value="1"/>
</dbReference>
<dbReference type="CDD" id="cd02793">
    <property type="entry name" value="MopB_CT_DMSOR-BSOR-TMAOR"/>
    <property type="match status" value="1"/>
</dbReference>
<dbReference type="PANTHER" id="PTHR43742">
    <property type="entry name" value="TRIMETHYLAMINE-N-OXIDE REDUCTASE"/>
    <property type="match status" value="1"/>
</dbReference>
<accession>A0A2V1K137</accession>
<evidence type="ECO:0000259" key="8">
    <source>
        <dbReference type="Pfam" id="PF01568"/>
    </source>
</evidence>
<keyword evidence="6" id="KW-0560">Oxidoreductase</keyword>
<keyword evidence="10" id="KW-0808">Transferase</keyword>
<dbReference type="InterPro" id="IPR041954">
    <property type="entry name" value="CT_DMSOR/BSOR/TMAOR"/>
</dbReference>
<organism evidence="10 11">
    <name type="scientific">Corticimicrobacter populi</name>
    <dbReference type="NCBI Taxonomy" id="2175229"/>
    <lineage>
        <taxon>Bacteria</taxon>
        <taxon>Pseudomonadati</taxon>
        <taxon>Pseudomonadota</taxon>
        <taxon>Betaproteobacteria</taxon>
        <taxon>Burkholderiales</taxon>
        <taxon>Alcaligenaceae</taxon>
        <taxon>Corticimicrobacter</taxon>
    </lineage>
</organism>
<dbReference type="Pfam" id="PF00384">
    <property type="entry name" value="Molybdopterin"/>
    <property type="match status" value="1"/>
</dbReference>
<dbReference type="GO" id="GO:0030288">
    <property type="term" value="C:outer membrane-bounded periplasmic space"/>
    <property type="evidence" value="ECO:0007669"/>
    <property type="project" value="TreeGrafter"/>
</dbReference>
<reference evidence="11" key="1">
    <citation type="submission" date="2018-05" db="EMBL/GenBank/DDBJ databases">
        <authorList>
            <person name="Li Y."/>
        </authorList>
    </citation>
    <scope>NUCLEOTIDE SEQUENCE [LARGE SCALE GENOMIC DNA]</scope>
    <source>
        <strain evidence="11">3d-2-2</strain>
    </source>
</reference>
<evidence type="ECO:0000313" key="11">
    <source>
        <dbReference type="Proteomes" id="UP000245212"/>
    </source>
</evidence>
<protein>
    <submittedName>
        <fullName evidence="10">Asp-tRNA(Asn)/Glu-tRNA(Gln) amidotransferase GatCAB subunit C</fullName>
    </submittedName>
</protein>
<evidence type="ECO:0000313" key="10">
    <source>
        <dbReference type="EMBL" id="PWF24984.1"/>
    </source>
</evidence>
<evidence type="ECO:0000259" key="7">
    <source>
        <dbReference type="Pfam" id="PF00384"/>
    </source>
</evidence>
<dbReference type="GO" id="GO:0030151">
    <property type="term" value="F:molybdenum ion binding"/>
    <property type="evidence" value="ECO:0007669"/>
    <property type="project" value="TreeGrafter"/>
</dbReference>
<keyword evidence="11" id="KW-1185">Reference proteome</keyword>
<dbReference type="GO" id="GO:0016740">
    <property type="term" value="F:transferase activity"/>
    <property type="evidence" value="ECO:0007669"/>
    <property type="project" value="UniProtKB-KW"/>
</dbReference>
<proteinExistence type="inferred from homology"/>
<dbReference type="RefSeq" id="WP_109060387.1">
    <property type="nucleotide sequence ID" value="NZ_QETA01000001.1"/>
</dbReference>
<evidence type="ECO:0000256" key="5">
    <source>
        <dbReference type="ARBA" id="ARBA00022764"/>
    </source>
</evidence>
<dbReference type="PANTHER" id="PTHR43742:SF10">
    <property type="entry name" value="TRIMETHYLAMINE-N-OXIDE REDUCTASE 2"/>
    <property type="match status" value="1"/>
</dbReference>
<dbReference type="InterPro" id="IPR050612">
    <property type="entry name" value="Prok_Mopterin_Oxidored"/>
</dbReference>
<dbReference type="InterPro" id="IPR041460">
    <property type="entry name" value="Molybdopterin_N"/>
</dbReference>
<evidence type="ECO:0000256" key="4">
    <source>
        <dbReference type="ARBA" id="ARBA00022723"/>
    </source>
</evidence>
<dbReference type="Gene3D" id="2.40.40.20">
    <property type="match status" value="1"/>
</dbReference>
<feature type="domain" description="Molybdopterin oxidoreductase N-terminal" evidence="9">
    <location>
        <begin position="14"/>
        <end position="54"/>
    </location>
</feature>
<keyword evidence="5" id="KW-0574">Periplasm</keyword>
<comment type="caution">
    <text evidence="10">The sequence shown here is derived from an EMBL/GenBank/DDBJ whole genome shotgun (WGS) entry which is preliminary data.</text>
</comment>
<keyword evidence="3" id="KW-0500">Molybdenum</keyword>
<dbReference type="PROSITE" id="PS00490">
    <property type="entry name" value="MOLYBDOPTERIN_PROK_2"/>
    <property type="match status" value="1"/>
</dbReference>
<dbReference type="GO" id="GO:0043546">
    <property type="term" value="F:molybdopterin cofactor binding"/>
    <property type="evidence" value="ECO:0007669"/>
    <property type="project" value="InterPro"/>
</dbReference>
<dbReference type="GO" id="GO:0016491">
    <property type="term" value="F:oxidoreductase activity"/>
    <property type="evidence" value="ECO:0007669"/>
    <property type="project" value="UniProtKB-KW"/>
</dbReference>